<sequence>MAWSCMVASRDSITVIPLTADSITVIPLTAVISLLIILRYHKDQNMAAIVDLLNGMLTPNISFAAIA</sequence>
<protein>
    <submittedName>
        <fullName evidence="3">Uncharacterized protein</fullName>
    </submittedName>
</protein>
<feature type="transmembrane region" description="Helical" evidence="1">
    <location>
        <begin position="12"/>
        <end position="38"/>
    </location>
</feature>
<proteinExistence type="predicted"/>
<dbReference type="WBParaSite" id="mrna-Wban_10713">
    <property type="protein sequence ID" value="mrna-Wban_10713"/>
    <property type="gene ID" value="Wban_10713"/>
</dbReference>
<reference evidence="2" key="2">
    <citation type="journal article" date="2016" name="Mol. Ecol.">
        <title>Population genomics of the filarial nematode parasite Wuchereria bancrofti from mosquitoes.</title>
        <authorList>
            <person name="Small S.T."/>
            <person name="Reimer L.J."/>
            <person name="Tisch D.J."/>
            <person name="King C.L."/>
            <person name="Christensen B.M."/>
            <person name="Siba P.M."/>
            <person name="Kazura J.W."/>
            <person name="Serre D."/>
            <person name="Zimmerman P.A."/>
        </authorList>
    </citation>
    <scope>NUCLEOTIDE SEQUENCE</scope>
    <source>
        <strain evidence="2">pt0022</strain>
    </source>
</reference>
<organism evidence="2 3">
    <name type="scientific">Wuchereria bancrofti</name>
    <dbReference type="NCBI Taxonomy" id="6293"/>
    <lineage>
        <taxon>Eukaryota</taxon>
        <taxon>Metazoa</taxon>
        <taxon>Ecdysozoa</taxon>
        <taxon>Nematoda</taxon>
        <taxon>Chromadorea</taxon>
        <taxon>Rhabditida</taxon>
        <taxon>Spirurina</taxon>
        <taxon>Spiruromorpha</taxon>
        <taxon>Filarioidea</taxon>
        <taxon>Onchocercidae</taxon>
        <taxon>Wuchereria</taxon>
    </lineage>
</organism>
<accession>A0AAF5Q736</accession>
<evidence type="ECO:0000313" key="2">
    <source>
        <dbReference type="Proteomes" id="UP000093561"/>
    </source>
</evidence>
<keyword evidence="1" id="KW-1133">Transmembrane helix</keyword>
<reference evidence="3" key="3">
    <citation type="submission" date="2024-02" db="UniProtKB">
        <authorList>
            <consortium name="WormBaseParasite"/>
        </authorList>
    </citation>
    <scope>IDENTIFICATION</scope>
    <source>
        <strain evidence="3">pt0022</strain>
    </source>
</reference>
<name>A0AAF5Q736_WUCBA</name>
<dbReference type="Proteomes" id="UP000093561">
    <property type="component" value="Unassembled WGS sequence"/>
</dbReference>
<dbReference type="AlphaFoldDB" id="A0AAF5Q736"/>
<keyword evidence="1" id="KW-0472">Membrane</keyword>
<reference evidence="2" key="1">
    <citation type="submission" date="2015-03" db="EMBL/GenBank/DDBJ databases">
        <title>Wuchereria bancrofti Genome Sequencing Papua New Guinea Strain.</title>
        <authorList>
            <person name="Small S.T."/>
            <person name="Serre D."/>
            <person name="Zimmerman P.A."/>
        </authorList>
    </citation>
    <scope>NUCLEOTIDE SEQUENCE [LARGE SCALE GENOMIC DNA]</scope>
    <source>
        <strain evidence="2">pt0022</strain>
    </source>
</reference>
<keyword evidence="1" id="KW-0812">Transmembrane</keyword>
<evidence type="ECO:0000313" key="3">
    <source>
        <dbReference type="WBParaSite" id="mrna-Wban_10713"/>
    </source>
</evidence>
<evidence type="ECO:0000256" key="1">
    <source>
        <dbReference type="SAM" id="Phobius"/>
    </source>
</evidence>